<name>A0A9P5Y816_9AGAR</name>
<feature type="non-terminal residue" evidence="2">
    <location>
        <position position="56"/>
    </location>
</feature>
<evidence type="ECO:0000313" key="3">
    <source>
        <dbReference type="Proteomes" id="UP000807353"/>
    </source>
</evidence>
<keyword evidence="3" id="KW-1185">Reference proteome</keyword>
<dbReference type="Proteomes" id="UP000807353">
    <property type="component" value="Unassembled WGS sequence"/>
</dbReference>
<evidence type="ECO:0000313" key="2">
    <source>
        <dbReference type="EMBL" id="KAF9463451.1"/>
    </source>
</evidence>
<comment type="caution">
    <text evidence="2">The sequence shown here is derived from an EMBL/GenBank/DDBJ whole genome shotgun (WGS) entry which is preliminary data.</text>
</comment>
<feature type="signal peptide" evidence="1">
    <location>
        <begin position="1"/>
        <end position="28"/>
    </location>
</feature>
<protein>
    <submittedName>
        <fullName evidence="2">Uncharacterized protein</fullName>
    </submittedName>
</protein>
<dbReference type="AlphaFoldDB" id="A0A9P5Y816"/>
<dbReference type="EMBL" id="MU150262">
    <property type="protein sequence ID" value="KAF9463451.1"/>
    <property type="molecule type" value="Genomic_DNA"/>
</dbReference>
<sequence length="56" mass="5951">MCVRRAPRGPCGSLFLLLFLFRIHSVLMAGGVLAGGVGRGSFLPMCQTDSRASKLV</sequence>
<gene>
    <name evidence="2" type="ORF">BDZ94DRAFT_1258844</name>
</gene>
<reference evidence="2" key="1">
    <citation type="submission" date="2020-11" db="EMBL/GenBank/DDBJ databases">
        <authorList>
            <consortium name="DOE Joint Genome Institute"/>
            <person name="Ahrendt S."/>
            <person name="Riley R."/>
            <person name="Andreopoulos W."/>
            <person name="Labutti K."/>
            <person name="Pangilinan J."/>
            <person name="Ruiz-Duenas F.J."/>
            <person name="Barrasa J.M."/>
            <person name="Sanchez-Garcia M."/>
            <person name="Camarero S."/>
            <person name="Miyauchi S."/>
            <person name="Serrano A."/>
            <person name="Linde D."/>
            <person name="Babiker R."/>
            <person name="Drula E."/>
            <person name="Ayuso-Fernandez I."/>
            <person name="Pacheco R."/>
            <person name="Padilla G."/>
            <person name="Ferreira P."/>
            <person name="Barriuso J."/>
            <person name="Kellner H."/>
            <person name="Castanera R."/>
            <person name="Alfaro M."/>
            <person name="Ramirez L."/>
            <person name="Pisabarro A.G."/>
            <person name="Kuo A."/>
            <person name="Tritt A."/>
            <person name="Lipzen A."/>
            <person name="He G."/>
            <person name="Yan M."/>
            <person name="Ng V."/>
            <person name="Cullen D."/>
            <person name="Martin F."/>
            <person name="Rosso M.-N."/>
            <person name="Henrissat B."/>
            <person name="Hibbett D."/>
            <person name="Martinez A.T."/>
            <person name="Grigoriev I.V."/>
        </authorList>
    </citation>
    <scope>NUCLEOTIDE SEQUENCE</scope>
    <source>
        <strain evidence="2">CBS 247.69</strain>
    </source>
</reference>
<proteinExistence type="predicted"/>
<keyword evidence="1" id="KW-0732">Signal</keyword>
<evidence type="ECO:0000256" key="1">
    <source>
        <dbReference type="SAM" id="SignalP"/>
    </source>
</evidence>
<feature type="chain" id="PRO_5040200810" evidence="1">
    <location>
        <begin position="29"/>
        <end position="56"/>
    </location>
</feature>
<organism evidence="2 3">
    <name type="scientific">Collybia nuda</name>
    <dbReference type="NCBI Taxonomy" id="64659"/>
    <lineage>
        <taxon>Eukaryota</taxon>
        <taxon>Fungi</taxon>
        <taxon>Dikarya</taxon>
        <taxon>Basidiomycota</taxon>
        <taxon>Agaricomycotina</taxon>
        <taxon>Agaricomycetes</taxon>
        <taxon>Agaricomycetidae</taxon>
        <taxon>Agaricales</taxon>
        <taxon>Tricholomatineae</taxon>
        <taxon>Clitocybaceae</taxon>
        <taxon>Collybia</taxon>
    </lineage>
</organism>
<accession>A0A9P5Y816</accession>